<evidence type="ECO:0000259" key="1">
    <source>
        <dbReference type="Pfam" id="PF24756"/>
    </source>
</evidence>
<accession>A0A833QWB6</accession>
<protein>
    <recommendedName>
        <fullName evidence="1">CWZF3/5/7 THD domain-containing protein</fullName>
    </recommendedName>
</protein>
<dbReference type="AlphaFoldDB" id="A0A833QWB6"/>
<evidence type="ECO:0000313" key="2">
    <source>
        <dbReference type="EMBL" id="KAF3329328.1"/>
    </source>
</evidence>
<sequence>MVVVLGELGLVVVLEEFGTVMVLPEIQGNVMHNTVDQCARPVSRPSRDIKQNVFHRPPLAPTQGCVGKPNPENIQDKSKCVQISGKEIREDKGVGPYPKKSNMGDYSFSGLHQIPPGFLPSPSHACIKPETRDGRQIKSCILVPSKKRAMDIAPCTPKDNKEQKVQFVTVDNILRPEKMQGKLKQAMAIHKEAEDLEQRAYRFKKTGQDKLSAELYFEAAIKFLHAAYIFEPVNLNNIKPGDADESVKLYIHAGKMCKYVALIFQHWMHVVPAGLAYKCTEVAFMKVGFYKNLGTSKDNHNLNIALRNQFPGEFLSVLGSSPSSNIPPSLCRVLDYVNIMNSAFEGTRGYERAFRDAENGTKDISLLKEALNLGCQNMELLLHTVRRALASSPC</sequence>
<comment type="caution">
    <text evidence="2">The sequence shown here is derived from an EMBL/GenBank/DDBJ whole genome shotgun (WGS) entry which is preliminary data.</text>
</comment>
<dbReference type="InterPro" id="IPR056406">
    <property type="entry name" value="THD_CWZF3/5/7"/>
</dbReference>
<organism evidence="2 3">
    <name type="scientific">Carex littledalei</name>
    <dbReference type="NCBI Taxonomy" id="544730"/>
    <lineage>
        <taxon>Eukaryota</taxon>
        <taxon>Viridiplantae</taxon>
        <taxon>Streptophyta</taxon>
        <taxon>Embryophyta</taxon>
        <taxon>Tracheophyta</taxon>
        <taxon>Spermatophyta</taxon>
        <taxon>Magnoliopsida</taxon>
        <taxon>Liliopsida</taxon>
        <taxon>Poales</taxon>
        <taxon>Cyperaceae</taxon>
        <taxon>Cyperoideae</taxon>
        <taxon>Cariceae</taxon>
        <taxon>Carex</taxon>
        <taxon>Carex subgen. Euthyceras</taxon>
    </lineage>
</organism>
<proteinExistence type="predicted"/>
<dbReference type="Pfam" id="PF24756">
    <property type="entry name" value="THD_CWZF3-5-7"/>
    <property type="match status" value="1"/>
</dbReference>
<dbReference type="PANTHER" id="PTHR46524:SF7">
    <property type="entry name" value="CW-TYPE ZINC FINGER"/>
    <property type="match status" value="1"/>
</dbReference>
<name>A0A833QWB6_9POAL</name>
<dbReference type="InterPro" id="IPR055300">
    <property type="entry name" value="CWZF3/5/7"/>
</dbReference>
<feature type="domain" description="CWZF3/5/7 THD" evidence="1">
    <location>
        <begin position="188"/>
        <end position="316"/>
    </location>
</feature>
<dbReference type="EMBL" id="SWLB01000014">
    <property type="protein sequence ID" value="KAF3329328.1"/>
    <property type="molecule type" value="Genomic_DNA"/>
</dbReference>
<dbReference type="OrthoDB" id="757982at2759"/>
<keyword evidence="3" id="KW-1185">Reference proteome</keyword>
<dbReference type="PANTHER" id="PTHR46524">
    <property type="entry name" value="CW-TYPE ZINC FINGER"/>
    <property type="match status" value="1"/>
</dbReference>
<evidence type="ECO:0000313" key="3">
    <source>
        <dbReference type="Proteomes" id="UP000623129"/>
    </source>
</evidence>
<reference evidence="2" key="1">
    <citation type="submission" date="2020-01" db="EMBL/GenBank/DDBJ databases">
        <title>Genome sequence of Kobresia littledalei, the first chromosome-level genome in the family Cyperaceae.</title>
        <authorList>
            <person name="Qu G."/>
        </authorList>
    </citation>
    <scope>NUCLEOTIDE SEQUENCE</scope>
    <source>
        <strain evidence="2">C.B.Clarke</strain>
        <tissue evidence="2">Leaf</tissue>
    </source>
</reference>
<gene>
    <name evidence="2" type="ORF">FCM35_KLT04659</name>
</gene>
<dbReference type="Proteomes" id="UP000623129">
    <property type="component" value="Unassembled WGS sequence"/>
</dbReference>